<name>A0A9J2PQE1_ASCLU</name>
<comment type="subcellular location">
    <subcellularLocation>
        <location evidence="2">Chromosome</location>
        <location evidence="2">Telomere</location>
    </subcellularLocation>
    <subcellularLocation>
        <location evidence="1">Nucleus</location>
    </subcellularLocation>
</comment>
<evidence type="ECO:0000256" key="4">
    <source>
        <dbReference type="ARBA" id="ARBA00022454"/>
    </source>
</evidence>
<proteinExistence type="inferred from homology"/>
<dbReference type="PANTHER" id="PTHR14513:SF0">
    <property type="entry name" value="PROTECTION OF TELOMERES PROTEIN 1"/>
    <property type="match status" value="1"/>
</dbReference>
<dbReference type="Pfam" id="PF16686">
    <property type="entry name" value="POT1PC"/>
    <property type="match status" value="1"/>
</dbReference>
<keyword evidence="7" id="KW-0539">Nucleus</keyword>
<dbReference type="Gene3D" id="2.40.50.140">
    <property type="entry name" value="Nucleic acid-binding proteins"/>
    <property type="match status" value="2"/>
</dbReference>
<keyword evidence="4" id="KW-0158">Chromosome</keyword>
<feature type="domain" description="Protection of telomeres protein 1 ssDNA-binding" evidence="9">
    <location>
        <begin position="189"/>
        <end position="325"/>
    </location>
</feature>
<dbReference type="GO" id="GO:0098505">
    <property type="term" value="F:G-rich strand telomeric DNA binding"/>
    <property type="evidence" value="ECO:0007669"/>
    <property type="project" value="TreeGrafter"/>
</dbReference>
<protein>
    <submittedName>
        <fullName evidence="11">Protection of telomeres protein 1 ssDNA-binding domain-containing protein</fullName>
    </submittedName>
</protein>
<dbReference type="InterPro" id="IPR012340">
    <property type="entry name" value="NA-bd_OB-fold"/>
</dbReference>
<evidence type="ECO:0000256" key="3">
    <source>
        <dbReference type="ARBA" id="ARBA00008442"/>
    </source>
</evidence>
<evidence type="ECO:0000256" key="6">
    <source>
        <dbReference type="ARBA" id="ARBA00023125"/>
    </source>
</evidence>
<comment type="similarity">
    <text evidence="3">Belongs to the telombin family.</text>
</comment>
<keyword evidence="6" id="KW-0238">DNA-binding</keyword>
<evidence type="ECO:0000313" key="10">
    <source>
        <dbReference type="Proteomes" id="UP000036681"/>
    </source>
</evidence>
<dbReference type="PANTHER" id="PTHR14513">
    <property type="entry name" value="PROTECTION OF TELOMERES 1"/>
    <property type="match status" value="1"/>
</dbReference>
<keyword evidence="5" id="KW-0779">Telomere</keyword>
<feature type="compositionally biased region" description="Basic and acidic residues" evidence="8">
    <location>
        <begin position="166"/>
        <end position="175"/>
    </location>
</feature>
<dbReference type="GO" id="GO:0032210">
    <property type="term" value="P:regulation of telomere maintenance via telomerase"/>
    <property type="evidence" value="ECO:0007669"/>
    <property type="project" value="TreeGrafter"/>
</dbReference>
<dbReference type="SUPFAM" id="SSF50249">
    <property type="entry name" value="Nucleic acid-binding proteins"/>
    <property type="match status" value="2"/>
</dbReference>
<dbReference type="GO" id="GO:0000783">
    <property type="term" value="C:nuclear telomere cap complex"/>
    <property type="evidence" value="ECO:0007669"/>
    <property type="project" value="TreeGrafter"/>
</dbReference>
<reference evidence="11" key="1">
    <citation type="submission" date="2023-03" db="UniProtKB">
        <authorList>
            <consortium name="WormBaseParasite"/>
        </authorList>
    </citation>
    <scope>IDENTIFICATION</scope>
</reference>
<evidence type="ECO:0000256" key="7">
    <source>
        <dbReference type="ARBA" id="ARBA00023242"/>
    </source>
</evidence>
<evidence type="ECO:0000256" key="2">
    <source>
        <dbReference type="ARBA" id="ARBA00004574"/>
    </source>
</evidence>
<dbReference type="InterPro" id="IPR032042">
    <property type="entry name" value="POT1PC"/>
</dbReference>
<dbReference type="InterPro" id="IPR028389">
    <property type="entry name" value="POT1"/>
</dbReference>
<dbReference type="Proteomes" id="UP000036681">
    <property type="component" value="Unplaced"/>
</dbReference>
<evidence type="ECO:0000256" key="8">
    <source>
        <dbReference type="SAM" id="MobiDB-lite"/>
    </source>
</evidence>
<sequence length="617" mass="69008">MSPSKDVTYQYTRLSELPRRNESANESGLAKVNIFAIISNVTTHLRTAPWGDEQLASVISLLDGSNPEPVRCLICSEKGSDFSAQLDQGKIIRIHRIAVKSGAEGQQPSLYGRLNTAGLAVILFGKSSSDGYDVIYSSSKNYTLEAGFETTVDALRSLSIQQSEGSDTRSRRDNTVMRSPTKSNNLAKLCEFKRYGYQDVVVQVLKIFISDRENVVLRCWDTTELELAKPYKFAEDFIQRVVDSNAVLCEMAESFSYDVIMYGEHGQKALASIKAGDVILLRNLHYFVNMMGGSLVMHDGERSKVYNRGFELLNDSSTLKSALLRDVENFTRGAVRNVAIASTSNMGSATIMADERMEVEARSESATSETRTDRIKKMSFVRRAHIHSMQLDAITSAIPLLHHGVQTRGVTVAYPRLREVTNMRISYLIRLALQHLASLDHGDLLLRGLIQCPVEGVEAMFSECLSELFAMSRVESNDMGQEGNVRTNRTVGSFVAHRKRRALESSEDAMAAVQWPMMLLKSIPQGTKLNVENTLNDICLNEYVKAFYINGLPESPSEAAMLWRSGIAHTQRTKLNKAIKEEMLQPYTFTLKEVKVRWCNESNVVLEVMRLKNAFAS</sequence>
<evidence type="ECO:0000313" key="11">
    <source>
        <dbReference type="WBParaSite" id="ALUE_0001226501-mRNA-1"/>
    </source>
</evidence>
<dbReference type="GO" id="GO:0016233">
    <property type="term" value="P:telomere capping"/>
    <property type="evidence" value="ECO:0007669"/>
    <property type="project" value="TreeGrafter"/>
</dbReference>
<evidence type="ECO:0000256" key="1">
    <source>
        <dbReference type="ARBA" id="ARBA00004123"/>
    </source>
</evidence>
<evidence type="ECO:0000256" key="5">
    <source>
        <dbReference type="ARBA" id="ARBA00022895"/>
    </source>
</evidence>
<keyword evidence="10" id="KW-1185">Reference proteome</keyword>
<organism evidence="10 11">
    <name type="scientific">Ascaris lumbricoides</name>
    <name type="common">Giant roundworm</name>
    <dbReference type="NCBI Taxonomy" id="6252"/>
    <lineage>
        <taxon>Eukaryota</taxon>
        <taxon>Metazoa</taxon>
        <taxon>Ecdysozoa</taxon>
        <taxon>Nematoda</taxon>
        <taxon>Chromadorea</taxon>
        <taxon>Rhabditida</taxon>
        <taxon>Spirurina</taxon>
        <taxon>Ascaridomorpha</taxon>
        <taxon>Ascaridoidea</taxon>
        <taxon>Ascarididae</taxon>
        <taxon>Ascaris</taxon>
    </lineage>
</organism>
<dbReference type="AlphaFoldDB" id="A0A9J2PQE1"/>
<accession>A0A9J2PQE1</accession>
<dbReference type="WBParaSite" id="ALUE_0001226501-mRNA-1">
    <property type="protein sequence ID" value="ALUE_0001226501-mRNA-1"/>
    <property type="gene ID" value="ALUE_0001226501"/>
</dbReference>
<evidence type="ECO:0000259" key="9">
    <source>
        <dbReference type="Pfam" id="PF16686"/>
    </source>
</evidence>
<dbReference type="GO" id="GO:0010521">
    <property type="term" value="F:telomerase inhibitor activity"/>
    <property type="evidence" value="ECO:0007669"/>
    <property type="project" value="TreeGrafter"/>
</dbReference>
<feature type="region of interest" description="Disordered" evidence="8">
    <location>
        <begin position="161"/>
        <end position="180"/>
    </location>
</feature>